<evidence type="ECO:0000313" key="2">
    <source>
        <dbReference type="Proteomes" id="UP001322664"/>
    </source>
</evidence>
<protein>
    <submittedName>
        <fullName evidence="1">Uncharacterized protein</fullName>
    </submittedName>
</protein>
<proteinExistence type="predicted"/>
<reference evidence="1 2" key="1">
    <citation type="submission" date="2023-09" db="EMBL/GenBank/DDBJ databases">
        <authorList>
            <person name="Page C.A."/>
            <person name="Perez-Diaz I.M."/>
        </authorList>
    </citation>
    <scope>NUCLEOTIDE SEQUENCE [LARGE SCALE GENOMIC DNA]</scope>
    <source>
        <strain evidence="1 2">Ll15</strain>
    </source>
</reference>
<dbReference type="EMBL" id="CP137624">
    <property type="protein sequence ID" value="WPK10749.1"/>
    <property type="molecule type" value="Genomic_DNA"/>
</dbReference>
<name>A0ABZ0RR98_9BACI</name>
<dbReference type="Proteomes" id="UP001322664">
    <property type="component" value="Chromosome"/>
</dbReference>
<accession>A0ABZ0RR98</accession>
<organism evidence="1 2">
    <name type="scientific">Lysinibacillus louembei</name>
    <dbReference type="NCBI Taxonomy" id="1470088"/>
    <lineage>
        <taxon>Bacteria</taxon>
        <taxon>Bacillati</taxon>
        <taxon>Bacillota</taxon>
        <taxon>Bacilli</taxon>
        <taxon>Bacillales</taxon>
        <taxon>Bacillaceae</taxon>
        <taxon>Lysinibacillus</taxon>
    </lineage>
</organism>
<sequence>MKFENSNIEEEYIDVKGYCSDKFIDCYYNNLSIFHSEKETDIVLSNSTLLTVYLPLTRYSIECKFEDLVFNIQKVKTANFINDYTLLTKDEALVRVTTTGDFYETITTVNAYSADIILDEIEYIVCLTKGFNSFNLKIVEEDAYNKFVAPYYKDDMYVCMYLQSLYTKRTYRGNLFSLLF</sequence>
<keyword evidence="2" id="KW-1185">Reference proteome</keyword>
<gene>
    <name evidence="1" type="ORF">R6U77_12750</name>
</gene>
<evidence type="ECO:0000313" key="1">
    <source>
        <dbReference type="EMBL" id="WPK10749.1"/>
    </source>
</evidence>
<dbReference type="RefSeq" id="WP_319835916.1">
    <property type="nucleotide sequence ID" value="NZ_CP137624.1"/>
</dbReference>